<dbReference type="InterPro" id="IPR002878">
    <property type="entry name" value="ChsH2_C"/>
</dbReference>
<evidence type="ECO:0000313" key="5">
    <source>
        <dbReference type="Proteomes" id="UP000002484"/>
    </source>
</evidence>
<evidence type="ECO:0000259" key="2">
    <source>
        <dbReference type="Pfam" id="PF01796"/>
    </source>
</evidence>
<feature type="region of interest" description="Disordered" evidence="1">
    <location>
        <begin position="154"/>
        <end position="174"/>
    </location>
</feature>
<reference evidence="4 5" key="1">
    <citation type="submission" date="2010-10" db="EMBL/GenBank/DDBJ databases">
        <title>Complete sequence of Frankia sp. EuI1c.</title>
        <authorList>
            <consortium name="US DOE Joint Genome Institute"/>
            <person name="Lucas S."/>
            <person name="Copeland A."/>
            <person name="Lapidus A."/>
            <person name="Cheng J.-F."/>
            <person name="Bruce D."/>
            <person name="Goodwin L."/>
            <person name="Pitluck S."/>
            <person name="Chertkov O."/>
            <person name="Detter J.C."/>
            <person name="Han C."/>
            <person name="Tapia R."/>
            <person name="Land M."/>
            <person name="Hauser L."/>
            <person name="Jeffries C."/>
            <person name="Kyrpides N."/>
            <person name="Ivanova N."/>
            <person name="Mikhailova N."/>
            <person name="Beauchemin N."/>
            <person name="Sen A."/>
            <person name="Sur S.A."/>
            <person name="Gtari M."/>
            <person name="Wall L."/>
            <person name="Tisa L."/>
            <person name="Woyke T."/>
        </authorList>
    </citation>
    <scope>NUCLEOTIDE SEQUENCE [LARGE SCALE GENOMIC DNA]</scope>
    <source>
        <strain evidence="5">DSM 45817 / CECT 9037 / EuI1c</strain>
    </source>
</reference>
<accession>E3IWR5</accession>
<evidence type="ECO:0000259" key="3">
    <source>
        <dbReference type="Pfam" id="PF12172"/>
    </source>
</evidence>
<dbReference type="OrthoDB" id="4542282at2"/>
<dbReference type="InterPro" id="IPR052513">
    <property type="entry name" value="Thioester_dehydratase-like"/>
</dbReference>
<sequence>MSGPDPVAGPAFPAVRRDDASASFFDAAARGQLLVRRCRAGGDVLGPEARTCPSCGSADLDDVLVSGRGTLVSWAVVHQAPVPSLAAAVPYVSVVVELAEGPWLLARLVESDASGLRAGTEVEVRFVQSGEPLGVPAGEVLPAFAVASRLGEPVSSPAEMASGTPAAGGGGTSA</sequence>
<dbReference type="InterPro" id="IPR012340">
    <property type="entry name" value="NA-bd_OB-fold"/>
</dbReference>
<dbReference type="SUPFAM" id="SSF50249">
    <property type="entry name" value="Nucleic acid-binding proteins"/>
    <property type="match status" value="1"/>
</dbReference>
<dbReference type="Pfam" id="PF12172">
    <property type="entry name" value="zf-ChsH2"/>
    <property type="match status" value="1"/>
</dbReference>
<dbReference type="InParanoid" id="E3IWR5"/>
<protein>
    <recommendedName>
        <fullName evidence="6">DUF35 domain-containing protein</fullName>
    </recommendedName>
</protein>
<dbReference type="STRING" id="298654.FraEuI1c_3386"/>
<evidence type="ECO:0000256" key="1">
    <source>
        <dbReference type="SAM" id="MobiDB-lite"/>
    </source>
</evidence>
<dbReference type="PANTHER" id="PTHR34075:SF5">
    <property type="entry name" value="BLR3430 PROTEIN"/>
    <property type="match status" value="1"/>
</dbReference>
<dbReference type="KEGG" id="fri:FraEuI1c_3386"/>
<dbReference type="EMBL" id="CP002299">
    <property type="protein sequence ID" value="ADP81395.1"/>
    <property type="molecule type" value="Genomic_DNA"/>
</dbReference>
<evidence type="ECO:0000313" key="4">
    <source>
        <dbReference type="EMBL" id="ADP81395.1"/>
    </source>
</evidence>
<dbReference type="RefSeq" id="WP_013424513.1">
    <property type="nucleotide sequence ID" value="NC_014666.1"/>
</dbReference>
<organism evidence="4 5">
    <name type="scientific">Pseudofrankia inefficax (strain DSM 45817 / CECT 9037 / DDB 130130 / EuI1c)</name>
    <name type="common">Frankia inefficax</name>
    <dbReference type="NCBI Taxonomy" id="298654"/>
    <lineage>
        <taxon>Bacteria</taxon>
        <taxon>Bacillati</taxon>
        <taxon>Actinomycetota</taxon>
        <taxon>Actinomycetes</taxon>
        <taxon>Frankiales</taxon>
        <taxon>Frankiaceae</taxon>
        <taxon>Pseudofrankia</taxon>
    </lineage>
</organism>
<name>E3IWR5_PSEI1</name>
<dbReference type="Pfam" id="PF01796">
    <property type="entry name" value="OB_ChsH2_C"/>
    <property type="match status" value="1"/>
</dbReference>
<gene>
    <name evidence="4" type="ordered locus">FraEuI1c_3386</name>
</gene>
<dbReference type="InterPro" id="IPR022002">
    <property type="entry name" value="ChsH2_Znr"/>
</dbReference>
<evidence type="ECO:0008006" key="6">
    <source>
        <dbReference type="Google" id="ProtNLM"/>
    </source>
</evidence>
<feature type="domain" description="ChsH2 C-terminal OB-fold" evidence="2">
    <location>
        <begin position="63"/>
        <end position="127"/>
    </location>
</feature>
<keyword evidence="5" id="KW-1185">Reference proteome</keyword>
<proteinExistence type="predicted"/>
<dbReference type="PANTHER" id="PTHR34075">
    <property type="entry name" value="BLR3430 PROTEIN"/>
    <property type="match status" value="1"/>
</dbReference>
<dbReference type="eggNOG" id="COG1545">
    <property type="taxonomic scope" value="Bacteria"/>
</dbReference>
<dbReference type="AlphaFoldDB" id="E3IWR5"/>
<dbReference type="Proteomes" id="UP000002484">
    <property type="component" value="Chromosome"/>
</dbReference>
<feature type="domain" description="ChsH2 rubredoxin-like zinc ribbon" evidence="3">
    <location>
        <begin position="25"/>
        <end position="61"/>
    </location>
</feature>
<dbReference type="HOGENOM" id="CLU_119412_0_0_11"/>